<evidence type="ECO:0000259" key="2">
    <source>
        <dbReference type="PROSITE" id="PS50075"/>
    </source>
</evidence>
<protein>
    <recommendedName>
        <fullName evidence="2">Carrier domain-containing protein</fullName>
    </recommendedName>
</protein>
<sequence length="59" mass="6448">MIPTREEVIRKIKELAAESEGKKSPSDISDDMPLGDVQGGLGLLSLDTVELMQGIDEEY</sequence>
<feature type="region of interest" description="Disordered" evidence="1">
    <location>
        <begin position="16"/>
        <end position="35"/>
    </location>
</feature>
<feature type="non-terminal residue" evidence="3">
    <location>
        <position position="59"/>
    </location>
</feature>
<dbReference type="Gene3D" id="1.10.1200.10">
    <property type="entry name" value="ACP-like"/>
    <property type="match status" value="1"/>
</dbReference>
<dbReference type="STRING" id="1618345.UT18_C0024G0021"/>
<dbReference type="EMBL" id="LBVV01000024">
    <property type="protein sequence ID" value="KKQ93232.1"/>
    <property type="molecule type" value="Genomic_DNA"/>
</dbReference>
<proteinExistence type="predicted"/>
<accession>A0A0G0LQ93</accession>
<evidence type="ECO:0000313" key="4">
    <source>
        <dbReference type="Proteomes" id="UP000034207"/>
    </source>
</evidence>
<feature type="domain" description="Carrier" evidence="2">
    <location>
        <begin position="3"/>
        <end position="59"/>
    </location>
</feature>
<dbReference type="PROSITE" id="PS50075">
    <property type="entry name" value="CARRIER"/>
    <property type="match status" value="1"/>
</dbReference>
<comment type="caution">
    <text evidence="3">The sequence shown here is derived from an EMBL/GenBank/DDBJ whole genome shotgun (WGS) entry which is preliminary data.</text>
</comment>
<name>A0A0G0LQ93_UNCC2</name>
<dbReference type="InterPro" id="IPR009081">
    <property type="entry name" value="PP-bd_ACP"/>
</dbReference>
<evidence type="ECO:0000256" key="1">
    <source>
        <dbReference type="SAM" id="MobiDB-lite"/>
    </source>
</evidence>
<gene>
    <name evidence="3" type="ORF">UT18_C0024G0021</name>
</gene>
<feature type="compositionally biased region" description="Basic and acidic residues" evidence="1">
    <location>
        <begin position="16"/>
        <end position="25"/>
    </location>
</feature>
<dbReference type="Proteomes" id="UP000034207">
    <property type="component" value="Unassembled WGS sequence"/>
</dbReference>
<dbReference type="InterPro" id="IPR036736">
    <property type="entry name" value="ACP-like_sf"/>
</dbReference>
<organism evidence="3 4">
    <name type="scientific">candidate division CPR2 bacterium GW2011_GWC2_39_10</name>
    <dbReference type="NCBI Taxonomy" id="1618345"/>
    <lineage>
        <taxon>Bacteria</taxon>
        <taxon>Bacteria division CPR2</taxon>
    </lineage>
</organism>
<evidence type="ECO:0000313" key="3">
    <source>
        <dbReference type="EMBL" id="KKQ93232.1"/>
    </source>
</evidence>
<dbReference type="AlphaFoldDB" id="A0A0G0LQ93"/>
<reference evidence="3 4" key="1">
    <citation type="journal article" date="2015" name="Nature">
        <title>rRNA introns, odd ribosomes, and small enigmatic genomes across a large radiation of phyla.</title>
        <authorList>
            <person name="Brown C.T."/>
            <person name="Hug L.A."/>
            <person name="Thomas B.C."/>
            <person name="Sharon I."/>
            <person name="Castelle C.J."/>
            <person name="Singh A."/>
            <person name="Wilkins M.J."/>
            <person name="Williams K.H."/>
            <person name="Banfield J.F."/>
        </authorList>
    </citation>
    <scope>NUCLEOTIDE SEQUENCE [LARGE SCALE GENOMIC DNA]</scope>
</reference>
<dbReference type="SUPFAM" id="SSF47336">
    <property type="entry name" value="ACP-like"/>
    <property type="match status" value="1"/>
</dbReference>